<accession>A0A915JJ68</accession>
<sequence length="242" mass="27358">MYGLTTTNQFDHPYKMQFNLHNNNANGAVCINVPGNENLASPTRKFISPSPSFRSVGNGAGASQFFFAPHHPIHAAPGSMPKAHHHTWSGINNAGRQHYPVGVNHFTVRFEVQKSSRFHDFNCFNEYKFSTIKIRKLIKKHRLISVKTNFVEPDHCFIIPMSETLPLSIKKHGNEFGLENHEDDVDWTFFALKGVTLKETIKGVLERKGLNLEEVDLFLESSNTPLPLETDTSFFAGHKLNV</sequence>
<dbReference type="Pfam" id="PF02196">
    <property type="entry name" value="RBD"/>
    <property type="match status" value="1"/>
</dbReference>
<feature type="domain" description="RBD" evidence="1">
    <location>
        <begin position="193"/>
        <end position="242"/>
    </location>
</feature>
<dbReference type="InterPro" id="IPR003116">
    <property type="entry name" value="RBD_dom"/>
</dbReference>
<proteinExistence type="predicted"/>
<protein>
    <submittedName>
        <fullName evidence="3">RBD domain-containing protein</fullName>
    </submittedName>
</protein>
<evidence type="ECO:0000313" key="3">
    <source>
        <dbReference type="WBParaSite" id="nRc.2.0.1.t26127-RA"/>
    </source>
</evidence>
<dbReference type="AlphaFoldDB" id="A0A915JJ68"/>
<dbReference type="WBParaSite" id="nRc.2.0.1.t26127-RA">
    <property type="protein sequence ID" value="nRc.2.0.1.t26127-RA"/>
    <property type="gene ID" value="nRc.2.0.1.g26127"/>
</dbReference>
<keyword evidence="2" id="KW-1185">Reference proteome</keyword>
<dbReference type="SUPFAM" id="SSF54236">
    <property type="entry name" value="Ubiquitin-like"/>
    <property type="match status" value="1"/>
</dbReference>
<evidence type="ECO:0000259" key="1">
    <source>
        <dbReference type="Pfam" id="PF02196"/>
    </source>
</evidence>
<evidence type="ECO:0000313" key="2">
    <source>
        <dbReference type="Proteomes" id="UP000887565"/>
    </source>
</evidence>
<reference evidence="3" key="1">
    <citation type="submission" date="2022-11" db="UniProtKB">
        <authorList>
            <consortium name="WormBaseParasite"/>
        </authorList>
    </citation>
    <scope>IDENTIFICATION</scope>
</reference>
<name>A0A915JJ68_ROMCU</name>
<dbReference type="GO" id="GO:0007165">
    <property type="term" value="P:signal transduction"/>
    <property type="evidence" value="ECO:0007669"/>
    <property type="project" value="InterPro"/>
</dbReference>
<dbReference type="Proteomes" id="UP000887565">
    <property type="component" value="Unplaced"/>
</dbReference>
<organism evidence="2 3">
    <name type="scientific">Romanomermis culicivorax</name>
    <name type="common">Nematode worm</name>
    <dbReference type="NCBI Taxonomy" id="13658"/>
    <lineage>
        <taxon>Eukaryota</taxon>
        <taxon>Metazoa</taxon>
        <taxon>Ecdysozoa</taxon>
        <taxon>Nematoda</taxon>
        <taxon>Enoplea</taxon>
        <taxon>Dorylaimia</taxon>
        <taxon>Mermithida</taxon>
        <taxon>Mermithoidea</taxon>
        <taxon>Mermithidae</taxon>
        <taxon>Romanomermis</taxon>
    </lineage>
</organism>
<dbReference type="InterPro" id="IPR029071">
    <property type="entry name" value="Ubiquitin-like_domsf"/>
</dbReference>